<organism evidence="1 2">
    <name type="scientific">Vespula maculifrons</name>
    <name type="common">Eastern yellow jacket</name>
    <name type="synonym">Wasp</name>
    <dbReference type="NCBI Taxonomy" id="7453"/>
    <lineage>
        <taxon>Eukaryota</taxon>
        <taxon>Metazoa</taxon>
        <taxon>Ecdysozoa</taxon>
        <taxon>Arthropoda</taxon>
        <taxon>Hexapoda</taxon>
        <taxon>Insecta</taxon>
        <taxon>Pterygota</taxon>
        <taxon>Neoptera</taxon>
        <taxon>Endopterygota</taxon>
        <taxon>Hymenoptera</taxon>
        <taxon>Apocrita</taxon>
        <taxon>Aculeata</taxon>
        <taxon>Vespoidea</taxon>
        <taxon>Vespidae</taxon>
        <taxon>Vespinae</taxon>
        <taxon>Vespula</taxon>
    </lineage>
</organism>
<dbReference type="Proteomes" id="UP001607303">
    <property type="component" value="Unassembled WGS sequence"/>
</dbReference>
<evidence type="ECO:0000313" key="2">
    <source>
        <dbReference type="Proteomes" id="UP001607303"/>
    </source>
</evidence>
<comment type="caution">
    <text evidence="1">The sequence shown here is derived from an EMBL/GenBank/DDBJ whole genome shotgun (WGS) entry which is preliminary data.</text>
</comment>
<reference evidence="1 2" key="1">
    <citation type="journal article" date="2024" name="Ann. Entomol. Soc. Am.">
        <title>Genomic analyses of the southern and eastern yellowjacket wasps (Hymenoptera: Vespidae) reveal evolutionary signatures of social life.</title>
        <authorList>
            <person name="Catto M.A."/>
            <person name="Caine P.B."/>
            <person name="Orr S.E."/>
            <person name="Hunt B.G."/>
            <person name="Goodisman M.A.D."/>
        </authorList>
    </citation>
    <scope>NUCLEOTIDE SEQUENCE [LARGE SCALE GENOMIC DNA]</scope>
    <source>
        <strain evidence="1">232</strain>
        <tissue evidence="1">Head and thorax</tissue>
    </source>
</reference>
<sequence>MGEKRDTKRVEGVEHTPTWHRVGLFGRIMYGKHKSQSVGLENTVDKSIDESGSLRASVSQESLVSTLSGTPETGSYGYQVALRREKRSGVLRTLVGYHRVNVTSRQLWLFGDTLGTCYMCRA</sequence>
<proteinExistence type="predicted"/>
<dbReference type="EMBL" id="JAYRBN010000046">
    <property type="protein sequence ID" value="KAL2745201.1"/>
    <property type="molecule type" value="Genomic_DNA"/>
</dbReference>
<protein>
    <submittedName>
        <fullName evidence="1">Uncharacterized protein</fullName>
    </submittedName>
</protein>
<gene>
    <name evidence="1" type="ORF">V1477_006618</name>
</gene>
<name>A0ABD2CJL1_VESMC</name>
<dbReference type="AlphaFoldDB" id="A0ABD2CJL1"/>
<accession>A0ABD2CJL1</accession>
<keyword evidence="2" id="KW-1185">Reference proteome</keyword>
<evidence type="ECO:0000313" key="1">
    <source>
        <dbReference type="EMBL" id="KAL2745201.1"/>
    </source>
</evidence>